<protein>
    <recommendedName>
        <fullName evidence="4">Lipoprotein LppJ</fullName>
    </recommendedName>
</protein>
<evidence type="ECO:0000313" key="3">
    <source>
        <dbReference type="Proteomes" id="UP000093592"/>
    </source>
</evidence>
<feature type="compositionally biased region" description="Basic and acidic residues" evidence="1">
    <location>
        <begin position="1"/>
        <end position="14"/>
    </location>
</feature>
<name>A0A1A2YXA9_9MYCO</name>
<dbReference type="Proteomes" id="UP000093592">
    <property type="component" value="Unassembled WGS sequence"/>
</dbReference>
<sequence length="158" mass="17611">MAIDKLHSSTDEILGHPVHPSTDEQSKAEVVQQAKHLVAIAGLREATAGYLLMSCKDRESPPYQGAVYLNFTVPGDVRTDTYFDKIATAMVARGWQEGLASNRYLFGKTLHQDGVTAILYRDDDNPSLGIARLYGQCRNMTDHRNDTTAWIDVTDQIR</sequence>
<gene>
    <name evidence="2" type="ORF">A5707_07355</name>
</gene>
<dbReference type="AlphaFoldDB" id="A0A1A2YXA9"/>
<proteinExistence type="predicted"/>
<reference evidence="3" key="1">
    <citation type="submission" date="2016-06" db="EMBL/GenBank/DDBJ databases">
        <authorList>
            <person name="Sutton G."/>
            <person name="Brinkac L."/>
            <person name="Sanka R."/>
            <person name="Adams M."/>
            <person name="Lau E."/>
            <person name="Sam S."/>
            <person name="Sreng N."/>
            <person name="Him V."/>
            <person name="Kerleguer A."/>
            <person name="Cheng S."/>
        </authorList>
    </citation>
    <scope>NUCLEOTIDE SEQUENCE [LARGE SCALE GENOMIC DNA]</scope>
    <source>
        <strain evidence="3">E861</strain>
    </source>
</reference>
<dbReference type="EMBL" id="LZKJ01000173">
    <property type="protein sequence ID" value="OBI41556.1"/>
    <property type="molecule type" value="Genomic_DNA"/>
</dbReference>
<evidence type="ECO:0000313" key="2">
    <source>
        <dbReference type="EMBL" id="OBI41556.1"/>
    </source>
</evidence>
<feature type="region of interest" description="Disordered" evidence="1">
    <location>
        <begin position="1"/>
        <end position="27"/>
    </location>
</feature>
<evidence type="ECO:0000256" key="1">
    <source>
        <dbReference type="SAM" id="MobiDB-lite"/>
    </source>
</evidence>
<evidence type="ECO:0008006" key="4">
    <source>
        <dbReference type="Google" id="ProtNLM"/>
    </source>
</evidence>
<accession>A0A1A2YXA9</accession>
<dbReference type="OrthoDB" id="4749578at2"/>
<organism evidence="2 3">
    <name type="scientific">Mycobacterium kyorinense</name>
    <dbReference type="NCBI Taxonomy" id="487514"/>
    <lineage>
        <taxon>Bacteria</taxon>
        <taxon>Bacillati</taxon>
        <taxon>Actinomycetota</taxon>
        <taxon>Actinomycetes</taxon>
        <taxon>Mycobacteriales</taxon>
        <taxon>Mycobacteriaceae</taxon>
        <taxon>Mycobacterium</taxon>
    </lineage>
</organism>
<comment type="caution">
    <text evidence="2">The sequence shown here is derived from an EMBL/GenBank/DDBJ whole genome shotgun (WGS) entry which is preliminary data.</text>
</comment>